<protein>
    <submittedName>
        <fullName evidence="2">Uncharacterized protein</fullName>
    </submittedName>
</protein>
<name>A0A7S4I2E7_9EUKA</name>
<feature type="region of interest" description="Disordered" evidence="1">
    <location>
        <begin position="105"/>
        <end position="134"/>
    </location>
</feature>
<proteinExistence type="predicted"/>
<dbReference type="EMBL" id="HBKO01017035">
    <property type="protein sequence ID" value="CAE2216227.1"/>
    <property type="molecule type" value="Transcribed_RNA"/>
</dbReference>
<evidence type="ECO:0000256" key="1">
    <source>
        <dbReference type="SAM" id="MobiDB-lite"/>
    </source>
</evidence>
<sequence length="134" mass="15368">MSEGLVDEKMVKAIRSKYHQIIDDHNMCFGQKHWKQTIDPELVYFHLKQQGRIVDVLSPKVKDDEKVIRVDMTSRLAMRSRLPGFEEWVRDYWTEEGADAAKAIQKAMKSAHKRGAMPHPGGLPSPRDSPLLDA</sequence>
<dbReference type="AlphaFoldDB" id="A0A7S4I2E7"/>
<accession>A0A7S4I2E7</accession>
<evidence type="ECO:0000313" key="2">
    <source>
        <dbReference type="EMBL" id="CAE2216227.1"/>
    </source>
</evidence>
<gene>
    <name evidence="2" type="ORF">CPOL0286_LOCUS7771</name>
</gene>
<organism evidence="2">
    <name type="scientific">Prymnesium polylepis</name>
    <dbReference type="NCBI Taxonomy" id="72548"/>
    <lineage>
        <taxon>Eukaryota</taxon>
        <taxon>Haptista</taxon>
        <taxon>Haptophyta</taxon>
        <taxon>Prymnesiophyceae</taxon>
        <taxon>Prymnesiales</taxon>
        <taxon>Prymnesiaceae</taxon>
        <taxon>Prymnesium</taxon>
    </lineage>
</organism>
<reference evidence="2" key="1">
    <citation type="submission" date="2021-01" db="EMBL/GenBank/DDBJ databases">
        <authorList>
            <person name="Corre E."/>
            <person name="Pelletier E."/>
            <person name="Niang G."/>
            <person name="Scheremetjew M."/>
            <person name="Finn R."/>
            <person name="Kale V."/>
            <person name="Holt S."/>
            <person name="Cochrane G."/>
            <person name="Meng A."/>
            <person name="Brown T."/>
            <person name="Cohen L."/>
        </authorList>
    </citation>
    <scope>NUCLEOTIDE SEQUENCE</scope>
    <source>
        <strain evidence="2">UIO037</strain>
    </source>
</reference>